<evidence type="ECO:0000313" key="2">
    <source>
        <dbReference type="Proteomes" id="UP000321175"/>
    </source>
</evidence>
<keyword evidence="2" id="KW-1185">Reference proteome</keyword>
<comment type="caution">
    <text evidence="1">The sequence shown here is derived from an EMBL/GenBank/DDBJ whole genome shotgun (WGS) entry which is preliminary data.</text>
</comment>
<sequence>MKYDEKIKIAMNLLFSHFWILREHQPEEYALLKSVEKEICRLIKDRFGYAIRYTHEYIKLEKIPVVEKPWMGIQDFQQPMDYALFCCLLAFLEERRQAPYFLLSHICEDLLRLFPVKDMIDWQQFTCRKSLIRVLKKAATFHLIEERDGATEHFGQDETVEVLYYATNYGRMFMRPYPEDISSYKNIQELVPIDHKFLQQENAQRYLAYRQLFLEPSILRTDIDEQLLYYLRNQRKGIADFVANYTDLTYEIYKDFFQLTANNGTQSGVFPGTKMLDDLLLQLATFVRKRVVNKQLVPETTGIIRISFQEWAELIEVFYQEYHHGWSKEFREMKTTPVIGMELLTYGRQWALLYNDVDEVMILPQLARFSGVYNEDFSKEEVRNGE</sequence>
<dbReference type="NCBIfam" id="TIGR02678">
    <property type="entry name" value="TIGR02678 family protein"/>
    <property type="match status" value="1"/>
</dbReference>
<dbReference type="EMBL" id="BJWA01000012">
    <property type="protein sequence ID" value="GEL80630.1"/>
    <property type="molecule type" value="Genomic_DNA"/>
</dbReference>
<dbReference type="GeneID" id="61000228"/>
<evidence type="ECO:0000313" key="1">
    <source>
        <dbReference type="EMBL" id="GEL80630.1"/>
    </source>
</evidence>
<gene>
    <name evidence="1" type="ORF">EMU01_17740</name>
</gene>
<proteinExistence type="predicted"/>
<protein>
    <recommendedName>
        <fullName evidence="3">TIGR02678 family protein</fullName>
    </recommendedName>
</protein>
<evidence type="ECO:0008006" key="3">
    <source>
        <dbReference type="Google" id="ProtNLM"/>
    </source>
</evidence>
<organism evidence="1 2">
    <name type="scientific">Enterococcus mundtii</name>
    <dbReference type="NCBI Taxonomy" id="53346"/>
    <lineage>
        <taxon>Bacteria</taxon>
        <taxon>Bacillati</taxon>
        <taxon>Bacillota</taxon>
        <taxon>Bacilli</taxon>
        <taxon>Lactobacillales</taxon>
        <taxon>Enterococcaceae</taxon>
        <taxon>Enterococcus</taxon>
    </lineage>
</organism>
<accession>A0ABQ0VDT1</accession>
<dbReference type="InterPro" id="IPR013494">
    <property type="entry name" value="CHP02678"/>
</dbReference>
<name>A0ABQ0VDT1_ENTMU</name>
<reference evidence="1 2" key="1">
    <citation type="submission" date="2019-07" db="EMBL/GenBank/DDBJ databases">
        <title>Whole genome shotgun sequence of Enterococcus mundtii NBRC 100490.</title>
        <authorList>
            <person name="Hosoyama A."/>
            <person name="Uohara A."/>
            <person name="Ohji S."/>
            <person name="Ichikawa N."/>
        </authorList>
    </citation>
    <scope>NUCLEOTIDE SEQUENCE [LARGE SCALE GENOMIC DNA]</scope>
    <source>
        <strain evidence="1 2">NBRC 100490</strain>
    </source>
</reference>
<dbReference type="Proteomes" id="UP000321175">
    <property type="component" value="Unassembled WGS sequence"/>
</dbReference>
<dbReference type="RefSeq" id="WP_071866930.1">
    <property type="nucleotide sequence ID" value="NZ_BJWA01000012.1"/>
</dbReference>
<dbReference type="Pfam" id="PF09661">
    <property type="entry name" value="DUF2398"/>
    <property type="match status" value="1"/>
</dbReference>